<evidence type="ECO:0000256" key="2">
    <source>
        <dbReference type="ARBA" id="ARBA00022679"/>
    </source>
</evidence>
<sequence>MACVSVVVPVYNIRAFVGECLESIASQTLAGVEIVCVDDGSTDGSAEALDEAARLDGRIRVIHQENGGLSHARNVGIEAAGAPIVMFVDGDDMLAPNACETVVRAFEEGGVDLLTFAAASFPAGSAPRYQEENLHPSPARYDGAAFDALYQPGCRPFVWRSAFSRDFLTDAGLRFREDLAFGEDQAFYFEAYPLSRRTVVIADELYRYRQGRAGSLMAESRAQANRRVLDHIAIVRAIFETWAARGWLVGHGARMLDWCLDFVGPDLLELPAAKREEAHRRWRQAVGPHVGAVAVGEMEPGSQALLVRLLNEASLTDDEARRVKWSYFRYRKGLKFCARKLLGFDRRAKKAR</sequence>
<dbReference type="InterPro" id="IPR001173">
    <property type="entry name" value="Glyco_trans_2-like"/>
</dbReference>
<organism evidence="5 7">
    <name type="scientific">Xiamenia xianingshaonis</name>
    <dbReference type="NCBI Taxonomy" id="2682776"/>
    <lineage>
        <taxon>Bacteria</taxon>
        <taxon>Bacillati</taxon>
        <taxon>Actinomycetota</taxon>
        <taxon>Coriobacteriia</taxon>
        <taxon>Eggerthellales</taxon>
        <taxon>Eggerthellaceae</taxon>
        <taxon>Xiamenia</taxon>
    </lineage>
</organism>
<feature type="domain" description="Glycosyltransferase 2-like" evidence="3">
    <location>
        <begin position="5"/>
        <end position="147"/>
    </location>
</feature>
<dbReference type="PANTHER" id="PTHR22916:SF51">
    <property type="entry name" value="GLYCOSYLTRANSFERASE EPSH-RELATED"/>
    <property type="match status" value="1"/>
</dbReference>
<dbReference type="EMBL" id="CP072829">
    <property type="protein sequence ID" value="QTU84882.1"/>
    <property type="molecule type" value="Genomic_DNA"/>
</dbReference>
<evidence type="ECO:0000313" key="7">
    <source>
        <dbReference type="Proteomes" id="UP000671910"/>
    </source>
</evidence>
<proteinExistence type="predicted"/>
<dbReference type="CDD" id="cd00761">
    <property type="entry name" value="Glyco_tranf_GTA_type"/>
    <property type="match status" value="1"/>
</dbReference>
<dbReference type="RefSeq" id="WP_166339629.1">
    <property type="nucleotide sequence ID" value="NZ_CP072829.1"/>
</dbReference>
<name>A0A9E6MRY6_9ACTN</name>
<dbReference type="Proteomes" id="UP000671910">
    <property type="component" value="Chromosome"/>
</dbReference>
<accession>A0A9E6MRY6</accession>
<dbReference type="Proteomes" id="UP000636394">
    <property type="component" value="Unassembled WGS sequence"/>
</dbReference>
<dbReference type="EMBL" id="WPCR01000007">
    <property type="protein sequence ID" value="NHM14406.1"/>
    <property type="molecule type" value="Genomic_DNA"/>
</dbReference>
<keyword evidence="2" id="KW-0808">Transferase</keyword>
<dbReference type="Gene3D" id="3.90.550.10">
    <property type="entry name" value="Spore Coat Polysaccharide Biosynthesis Protein SpsA, Chain A"/>
    <property type="match status" value="1"/>
</dbReference>
<dbReference type="AlphaFoldDB" id="A0A9E6MRY6"/>
<evidence type="ECO:0000313" key="4">
    <source>
        <dbReference type="EMBL" id="NHM14406.1"/>
    </source>
</evidence>
<keyword evidence="6" id="KW-1185">Reference proteome</keyword>
<dbReference type="Pfam" id="PF00535">
    <property type="entry name" value="Glycos_transf_2"/>
    <property type="match status" value="1"/>
</dbReference>
<evidence type="ECO:0000256" key="1">
    <source>
        <dbReference type="ARBA" id="ARBA00022676"/>
    </source>
</evidence>
<reference evidence="4 6" key="1">
    <citation type="submission" date="2019-11" db="EMBL/GenBank/DDBJ databases">
        <title>Eggerthellaceae novel genus isolated from the rectal contents of marmort.</title>
        <authorList>
            <person name="Zhang G."/>
        </authorList>
    </citation>
    <scope>NUCLEOTIDE SEQUENCE [LARGE SCALE GENOMIC DNA]</scope>
    <source>
        <strain evidence="4">Zg-886</strain>
        <strain evidence="6">zg-886</strain>
    </source>
</reference>
<dbReference type="GO" id="GO:0016757">
    <property type="term" value="F:glycosyltransferase activity"/>
    <property type="evidence" value="ECO:0007669"/>
    <property type="project" value="UniProtKB-KW"/>
</dbReference>
<gene>
    <name evidence="4" type="ORF">GMI68_06445</name>
    <name evidence="5" type="ORF">J7S26_02925</name>
</gene>
<dbReference type="PANTHER" id="PTHR22916">
    <property type="entry name" value="GLYCOSYLTRANSFERASE"/>
    <property type="match status" value="1"/>
</dbReference>
<dbReference type="InterPro" id="IPR029044">
    <property type="entry name" value="Nucleotide-diphossugar_trans"/>
</dbReference>
<keyword evidence="1" id="KW-0328">Glycosyltransferase</keyword>
<evidence type="ECO:0000259" key="3">
    <source>
        <dbReference type="Pfam" id="PF00535"/>
    </source>
</evidence>
<dbReference type="SUPFAM" id="SSF53448">
    <property type="entry name" value="Nucleotide-diphospho-sugar transferases"/>
    <property type="match status" value="1"/>
</dbReference>
<dbReference type="KEGG" id="ebz:J7S26_02925"/>
<reference evidence="5" key="2">
    <citation type="submission" date="2021-04" db="EMBL/GenBank/DDBJ databases">
        <title>Novel species in family Eggerthellaceae.</title>
        <authorList>
            <person name="Zhang G."/>
        </authorList>
    </citation>
    <scope>NUCLEOTIDE SEQUENCE</scope>
    <source>
        <strain evidence="5">Zg-886</strain>
    </source>
</reference>
<evidence type="ECO:0000313" key="6">
    <source>
        <dbReference type="Proteomes" id="UP000636394"/>
    </source>
</evidence>
<protein>
    <submittedName>
        <fullName evidence="4 5">Glycosyltransferase</fullName>
    </submittedName>
</protein>
<evidence type="ECO:0000313" key="5">
    <source>
        <dbReference type="EMBL" id="QTU84882.1"/>
    </source>
</evidence>